<accession>A0A2T4JCS5</accession>
<organism evidence="1 2">
    <name type="scientific">Fuscovulum blasticum DSM 2131</name>
    <dbReference type="NCBI Taxonomy" id="1188250"/>
    <lineage>
        <taxon>Bacteria</taxon>
        <taxon>Pseudomonadati</taxon>
        <taxon>Pseudomonadota</taxon>
        <taxon>Alphaproteobacteria</taxon>
        <taxon>Rhodobacterales</taxon>
        <taxon>Paracoccaceae</taxon>
        <taxon>Pseudogemmobacter</taxon>
    </lineage>
</organism>
<reference evidence="1 2" key="1">
    <citation type="submission" date="2018-03" db="EMBL/GenBank/DDBJ databases">
        <title>Rhodobacter blasticus.</title>
        <authorList>
            <person name="Meyer T.E."/>
            <person name="Miller S."/>
            <person name="Lodha T."/>
            <person name="Gandham S."/>
            <person name="Chintalapati S."/>
            <person name="Chintalapati V.R."/>
        </authorList>
    </citation>
    <scope>NUCLEOTIDE SEQUENCE [LARGE SCALE GENOMIC DNA]</scope>
    <source>
        <strain evidence="1 2">DSM 2131</strain>
    </source>
</reference>
<evidence type="ECO:0000313" key="1">
    <source>
        <dbReference type="EMBL" id="PTE15704.1"/>
    </source>
</evidence>
<evidence type="ECO:0000313" key="2">
    <source>
        <dbReference type="Proteomes" id="UP000241362"/>
    </source>
</evidence>
<dbReference type="AlphaFoldDB" id="A0A2T4JCS5"/>
<proteinExistence type="predicted"/>
<gene>
    <name evidence="1" type="ORF">C5F44_04900</name>
</gene>
<protein>
    <recommendedName>
        <fullName evidence="3">DUF1127 domain-containing protein</fullName>
    </recommendedName>
</protein>
<sequence>MFRRLFAHMQMRRSTAFLLARADDRLLDDIGLTRSHLSAMHMGLDGVTPGLAARPVQPIGYAHPVAG</sequence>
<comment type="caution">
    <text evidence="1">The sequence shown here is derived from an EMBL/GenBank/DDBJ whole genome shotgun (WGS) entry which is preliminary data.</text>
</comment>
<name>A0A2T4JCS5_FUSBL</name>
<evidence type="ECO:0008006" key="3">
    <source>
        <dbReference type="Google" id="ProtNLM"/>
    </source>
</evidence>
<dbReference type="Proteomes" id="UP000241362">
    <property type="component" value="Unassembled WGS sequence"/>
</dbReference>
<keyword evidence="2" id="KW-1185">Reference proteome</keyword>
<dbReference type="EMBL" id="PZKE01000003">
    <property type="protein sequence ID" value="PTE15704.1"/>
    <property type="molecule type" value="Genomic_DNA"/>
</dbReference>
<dbReference type="RefSeq" id="WP_107672380.1">
    <property type="nucleotide sequence ID" value="NZ_PZKE01000003.1"/>
</dbReference>